<protein>
    <submittedName>
        <fullName evidence="1">Uncharacterized protein</fullName>
    </submittedName>
</protein>
<evidence type="ECO:0000313" key="2">
    <source>
        <dbReference type="Proteomes" id="UP000281553"/>
    </source>
</evidence>
<keyword evidence="2" id="KW-1185">Reference proteome</keyword>
<sequence>MRGNGQASGRCGGLALFGQLTFGQFFSPSHQLIRQPGLRASLHPWPAQRCRLCVGAFTQLGLREAHCEDTGGRRLEEEAAGCVCIFGQSVGVDDFVLRAVQVFE</sequence>
<gene>
    <name evidence="1" type="ORF">DILT_LOCUS5356</name>
</gene>
<accession>A0A3P7KWU0</accession>
<evidence type="ECO:0000313" key="1">
    <source>
        <dbReference type="EMBL" id="VDN09525.1"/>
    </source>
</evidence>
<reference evidence="1 2" key="1">
    <citation type="submission" date="2018-11" db="EMBL/GenBank/DDBJ databases">
        <authorList>
            <consortium name="Pathogen Informatics"/>
        </authorList>
    </citation>
    <scope>NUCLEOTIDE SEQUENCE [LARGE SCALE GENOMIC DNA]</scope>
</reference>
<dbReference type="EMBL" id="UYRU01047244">
    <property type="protein sequence ID" value="VDN09525.1"/>
    <property type="molecule type" value="Genomic_DNA"/>
</dbReference>
<organism evidence="1 2">
    <name type="scientific">Dibothriocephalus latus</name>
    <name type="common">Fish tapeworm</name>
    <name type="synonym">Diphyllobothrium latum</name>
    <dbReference type="NCBI Taxonomy" id="60516"/>
    <lineage>
        <taxon>Eukaryota</taxon>
        <taxon>Metazoa</taxon>
        <taxon>Spiralia</taxon>
        <taxon>Lophotrochozoa</taxon>
        <taxon>Platyhelminthes</taxon>
        <taxon>Cestoda</taxon>
        <taxon>Eucestoda</taxon>
        <taxon>Diphyllobothriidea</taxon>
        <taxon>Diphyllobothriidae</taxon>
        <taxon>Dibothriocephalus</taxon>
    </lineage>
</organism>
<proteinExistence type="predicted"/>
<name>A0A3P7KWU0_DIBLA</name>
<dbReference type="AlphaFoldDB" id="A0A3P7KWU0"/>
<dbReference type="Proteomes" id="UP000281553">
    <property type="component" value="Unassembled WGS sequence"/>
</dbReference>